<feature type="transmembrane region" description="Helical" evidence="6">
    <location>
        <begin position="123"/>
        <end position="143"/>
    </location>
</feature>
<dbReference type="Gene3D" id="1.10.3730.20">
    <property type="match status" value="1"/>
</dbReference>
<comment type="subcellular location">
    <subcellularLocation>
        <location evidence="1">Membrane</location>
        <topology evidence="1">Multi-pass membrane protein</topology>
    </subcellularLocation>
</comment>
<protein>
    <submittedName>
        <fullName evidence="9">Peptide ABC transporter permease</fullName>
    </submittedName>
</protein>
<dbReference type="SUPFAM" id="SSF103481">
    <property type="entry name" value="Multidrug resistance efflux transporter EmrE"/>
    <property type="match status" value="2"/>
</dbReference>
<evidence type="ECO:0000256" key="7">
    <source>
        <dbReference type="SAM" id="SignalP"/>
    </source>
</evidence>
<feature type="transmembrane region" description="Helical" evidence="6">
    <location>
        <begin position="242"/>
        <end position="261"/>
    </location>
</feature>
<dbReference type="InterPro" id="IPR050638">
    <property type="entry name" value="AA-Vitamin_Transporters"/>
</dbReference>
<feature type="transmembrane region" description="Helical" evidence="6">
    <location>
        <begin position="267"/>
        <end position="283"/>
    </location>
</feature>
<evidence type="ECO:0000313" key="10">
    <source>
        <dbReference type="Proteomes" id="UP000638981"/>
    </source>
</evidence>
<evidence type="ECO:0000256" key="4">
    <source>
        <dbReference type="ARBA" id="ARBA00022989"/>
    </source>
</evidence>
<dbReference type="InterPro" id="IPR037185">
    <property type="entry name" value="EmrE-like"/>
</dbReference>
<feature type="transmembrane region" description="Helical" evidence="6">
    <location>
        <begin position="94"/>
        <end position="116"/>
    </location>
</feature>
<keyword evidence="7" id="KW-0732">Signal</keyword>
<keyword evidence="4 6" id="KW-1133">Transmembrane helix</keyword>
<dbReference type="GO" id="GO:0016020">
    <property type="term" value="C:membrane"/>
    <property type="evidence" value="ECO:0007669"/>
    <property type="project" value="UniProtKB-SubCell"/>
</dbReference>
<evidence type="ECO:0000256" key="6">
    <source>
        <dbReference type="SAM" id="Phobius"/>
    </source>
</evidence>
<name>A0A918TR86_9RHOB</name>
<evidence type="ECO:0000259" key="8">
    <source>
        <dbReference type="Pfam" id="PF00892"/>
    </source>
</evidence>
<comment type="similarity">
    <text evidence="2">Belongs to the EamA transporter family.</text>
</comment>
<keyword evidence="5 6" id="KW-0472">Membrane</keyword>
<feature type="transmembrane region" description="Helical" evidence="6">
    <location>
        <begin position="149"/>
        <end position="169"/>
    </location>
</feature>
<evidence type="ECO:0000256" key="1">
    <source>
        <dbReference type="ARBA" id="ARBA00004141"/>
    </source>
</evidence>
<reference evidence="9" key="2">
    <citation type="submission" date="2020-09" db="EMBL/GenBank/DDBJ databases">
        <authorList>
            <person name="Sun Q."/>
            <person name="Kim S."/>
        </authorList>
    </citation>
    <scope>NUCLEOTIDE SEQUENCE</scope>
    <source>
        <strain evidence="9">KCTC 23310</strain>
    </source>
</reference>
<organism evidence="9 10">
    <name type="scientific">Neogemmobacter tilapiae</name>
    <dbReference type="NCBI Taxonomy" id="875041"/>
    <lineage>
        <taxon>Bacteria</taxon>
        <taxon>Pseudomonadati</taxon>
        <taxon>Pseudomonadota</taxon>
        <taxon>Alphaproteobacteria</taxon>
        <taxon>Rhodobacterales</taxon>
        <taxon>Paracoccaceae</taxon>
        <taxon>Neogemmobacter</taxon>
    </lineage>
</organism>
<keyword evidence="10" id="KW-1185">Reference proteome</keyword>
<accession>A0A918TR86</accession>
<dbReference type="RefSeq" id="WP_189411373.1">
    <property type="nucleotide sequence ID" value="NZ_BMYJ01000005.1"/>
</dbReference>
<dbReference type="PANTHER" id="PTHR32322:SF2">
    <property type="entry name" value="EAMA DOMAIN-CONTAINING PROTEIN"/>
    <property type="match status" value="1"/>
</dbReference>
<feature type="transmembrane region" description="Helical" evidence="6">
    <location>
        <begin position="35"/>
        <end position="56"/>
    </location>
</feature>
<gene>
    <name evidence="9" type="ORF">GCM10007315_18500</name>
</gene>
<feature type="transmembrane region" description="Helical" evidence="6">
    <location>
        <begin position="211"/>
        <end position="235"/>
    </location>
</feature>
<sequence length="290" mass="31058">MKLDLKSLAMGLAFALMWSSAFATARIIVADAPPLLSLTLRFALSGLLALALAPLFKQSFRLTPHQWRATLIFGLCQNALYLGLNFHAMQSIEASLAAIIASTMPLLVATLGLLFFRQTITPLATLGLVLGFLGTTLIMTTRLTQGAPLTPILLCLLAALALGLATLLVKGASTPQTLLPVVGFQMLTGALTLLPLSLLTEDPIIHLSLPWIAAFLYQALIPGLLATLIWFALVLRIGPVRAATFHFLNPFFGVLIAHALLSEPIRPLDIAGVLVVMLGIYLVQTRRPPA</sequence>
<dbReference type="Proteomes" id="UP000638981">
    <property type="component" value="Unassembled WGS sequence"/>
</dbReference>
<feature type="signal peptide" evidence="7">
    <location>
        <begin position="1"/>
        <end position="23"/>
    </location>
</feature>
<proteinExistence type="inferred from homology"/>
<keyword evidence="3 6" id="KW-0812">Transmembrane</keyword>
<dbReference type="PANTHER" id="PTHR32322">
    <property type="entry name" value="INNER MEMBRANE TRANSPORTER"/>
    <property type="match status" value="1"/>
</dbReference>
<evidence type="ECO:0000256" key="2">
    <source>
        <dbReference type="ARBA" id="ARBA00007362"/>
    </source>
</evidence>
<dbReference type="AlphaFoldDB" id="A0A918TR86"/>
<feature type="domain" description="EamA" evidence="8">
    <location>
        <begin position="151"/>
        <end position="283"/>
    </location>
</feature>
<feature type="domain" description="EamA" evidence="8">
    <location>
        <begin position="8"/>
        <end position="139"/>
    </location>
</feature>
<comment type="caution">
    <text evidence="9">The sequence shown here is derived from an EMBL/GenBank/DDBJ whole genome shotgun (WGS) entry which is preliminary data.</text>
</comment>
<dbReference type="EMBL" id="BMYJ01000005">
    <property type="protein sequence ID" value="GHC55700.1"/>
    <property type="molecule type" value="Genomic_DNA"/>
</dbReference>
<evidence type="ECO:0000313" key="9">
    <source>
        <dbReference type="EMBL" id="GHC55700.1"/>
    </source>
</evidence>
<feature type="transmembrane region" description="Helical" evidence="6">
    <location>
        <begin position="181"/>
        <end position="199"/>
    </location>
</feature>
<reference evidence="9" key="1">
    <citation type="journal article" date="2014" name="Int. J. Syst. Evol. Microbiol.">
        <title>Complete genome sequence of Corynebacterium casei LMG S-19264T (=DSM 44701T), isolated from a smear-ripened cheese.</title>
        <authorList>
            <consortium name="US DOE Joint Genome Institute (JGI-PGF)"/>
            <person name="Walter F."/>
            <person name="Albersmeier A."/>
            <person name="Kalinowski J."/>
            <person name="Ruckert C."/>
        </authorList>
    </citation>
    <scope>NUCLEOTIDE SEQUENCE</scope>
    <source>
        <strain evidence="9">KCTC 23310</strain>
    </source>
</reference>
<feature type="transmembrane region" description="Helical" evidence="6">
    <location>
        <begin position="68"/>
        <end position="88"/>
    </location>
</feature>
<dbReference type="InterPro" id="IPR000620">
    <property type="entry name" value="EamA_dom"/>
</dbReference>
<evidence type="ECO:0000256" key="5">
    <source>
        <dbReference type="ARBA" id="ARBA00023136"/>
    </source>
</evidence>
<evidence type="ECO:0000256" key="3">
    <source>
        <dbReference type="ARBA" id="ARBA00022692"/>
    </source>
</evidence>
<feature type="chain" id="PRO_5036949627" evidence="7">
    <location>
        <begin position="24"/>
        <end position="290"/>
    </location>
</feature>
<dbReference type="Pfam" id="PF00892">
    <property type="entry name" value="EamA"/>
    <property type="match status" value="2"/>
</dbReference>